<accession>W4JVQ3</accession>
<dbReference type="STRING" id="747525.W4JVQ3"/>
<dbReference type="EMBL" id="KI925463">
    <property type="protein sequence ID" value="ETW77160.1"/>
    <property type="molecule type" value="Genomic_DNA"/>
</dbReference>
<evidence type="ECO:0000256" key="1">
    <source>
        <dbReference type="SAM" id="MobiDB-lite"/>
    </source>
</evidence>
<dbReference type="PANTHER" id="PTHR31912:SF34">
    <property type="entry name" value="NOTOCHORD-RELATED PROTEIN"/>
    <property type="match status" value="1"/>
</dbReference>
<feature type="region of interest" description="Disordered" evidence="1">
    <location>
        <begin position="297"/>
        <end position="321"/>
    </location>
</feature>
<name>W4JVQ3_HETIT</name>
<sequence length="684" mass="76796">MPLFWIALEFSNPRVGPHIQVYPEDSGTWLSEAWQGMHWREEIDPVLTTPMVCLAGQDFFIYKPAKLQNGDICMPMHWFFCEEMCDGNKVPHYYANAWRLQPVVSEDGLGGYVAHKYDSFVVDAVLFTLSLPQLIATFQVDNLPDPCMLLAKGHWVLSLMMWLYCDDTSGNLSKKWNKHNSFLWTPAGLPREQAQRQYNVHFLSTSNIAPPLEMLDGIVTQHEDGQHNGVWAWDIASQEMVLVLPVVLALLGDNPMQSEMACHIGLRGKFFCRTCWVKGRDADNEVASLAAGTMAREEAEASDAPSTLGGSSIDGHSHVGHSSLSSAEGVIGVHQIGPVHCALLSFLPTTPLMSASLLAPLSITLGNDSETVENNSHKSAPRTKKGRPLETLQQLTDRTRRFLGPLRLRNAADTRSKLKTIFDTARTVGGMTELARLHTMFGVKDTYQETFMDRIFALGRKFRGSLADKQRKMDDLMASFPADVTSPVWRIKGLDPHLDTPVEILHVILLGFVKYFWQDAIARQDAKGKALLITRLSSLDVMGLGCSALAGQTLVQYAGSLTGHDFRVVAQAAPFVLYDLIDEDCYKAWLALSQLIPMVWQPCIENVDQHLTELEQCIDYFLDCTVRWTPWWFNKPKFHIVCHLPYHIRCFGPAILFATEAFESFNAVIREQSIHSNRHAPLIR</sequence>
<dbReference type="Proteomes" id="UP000030671">
    <property type="component" value="Unassembled WGS sequence"/>
</dbReference>
<reference evidence="2 3" key="1">
    <citation type="journal article" date="2012" name="New Phytol.">
        <title>Insight into trade-off between wood decay and parasitism from the genome of a fungal forest pathogen.</title>
        <authorList>
            <person name="Olson A."/>
            <person name="Aerts A."/>
            <person name="Asiegbu F."/>
            <person name="Belbahri L."/>
            <person name="Bouzid O."/>
            <person name="Broberg A."/>
            <person name="Canback B."/>
            <person name="Coutinho P.M."/>
            <person name="Cullen D."/>
            <person name="Dalman K."/>
            <person name="Deflorio G."/>
            <person name="van Diepen L.T."/>
            <person name="Dunand C."/>
            <person name="Duplessis S."/>
            <person name="Durling M."/>
            <person name="Gonthier P."/>
            <person name="Grimwood J."/>
            <person name="Fossdal C.G."/>
            <person name="Hansson D."/>
            <person name="Henrissat B."/>
            <person name="Hietala A."/>
            <person name="Himmelstrand K."/>
            <person name="Hoffmeister D."/>
            <person name="Hogberg N."/>
            <person name="James T.Y."/>
            <person name="Karlsson M."/>
            <person name="Kohler A."/>
            <person name="Kues U."/>
            <person name="Lee Y.H."/>
            <person name="Lin Y.C."/>
            <person name="Lind M."/>
            <person name="Lindquist E."/>
            <person name="Lombard V."/>
            <person name="Lucas S."/>
            <person name="Lunden K."/>
            <person name="Morin E."/>
            <person name="Murat C."/>
            <person name="Park J."/>
            <person name="Raffaello T."/>
            <person name="Rouze P."/>
            <person name="Salamov A."/>
            <person name="Schmutz J."/>
            <person name="Solheim H."/>
            <person name="Stahlberg J."/>
            <person name="Velez H."/>
            <person name="de Vries R.P."/>
            <person name="Wiebenga A."/>
            <person name="Woodward S."/>
            <person name="Yakovlev I."/>
            <person name="Garbelotto M."/>
            <person name="Martin F."/>
            <person name="Grigoriev I.V."/>
            <person name="Stenlid J."/>
        </authorList>
    </citation>
    <scope>NUCLEOTIDE SEQUENCE [LARGE SCALE GENOMIC DNA]</scope>
    <source>
        <strain evidence="2 3">TC 32-1</strain>
    </source>
</reference>
<dbReference type="PANTHER" id="PTHR31912">
    <property type="entry name" value="IP13529P"/>
    <property type="match status" value="1"/>
</dbReference>
<dbReference type="InParanoid" id="W4JVQ3"/>
<gene>
    <name evidence="2" type="ORF">HETIRDRAFT_174197</name>
</gene>
<keyword evidence="3" id="KW-1185">Reference proteome</keyword>
<organism evidence="2 3">
    <name type="scientific">Heterobasidion irregulare (strain TC 32-1)</name>
    <dbReference type="NCBI Taxonomy" id="747525"/>
    <lineage>
        <taxon>Eukaryota</taxon>
        <taxon>Fungi</taxon>
        <taxon>Dikarya</taxon>
        <taxon>Basidiomycota</taxon>
        <taxon>Agaricomycotina</taxon>
        <taxon>Agaricomycetes</taxon>
        <taxon>Russulales</taxon>
        <taxon>Bondarzewiaceae</taxon>
        <taxon>Heterobasidion</taxon>
        <taxon>Heterobasidion annosum species complex</taxon>
    </lineage>
</organism>
<protein>
    <submittedName>
        <fullName evidence="2">Uncharacterized protein</fullName>
    </submittedName>
</protein>
<dbReference type="GeneID" id="20668494"/>
<dbReference type="RefSeq" id="XP_009550702.1">
    <property type="nucleotide sequence ID" value="XM_009552407.1"/>
</dbReference>
<evidence type="ECO:0000313" key="2">
    <source>
        <dbReference type="EMBL" id="ETW77160.1"/>
    </source>
</evidence>
<dbReference type="HOGENOM" id="CLU_004591_2_0_1"/>
<dbReference type="KEGG" id="hir:HETIRDRAFT_174197"/>
<dbReference type="eggNOG" id="ENOG502SBYH">
    <property type="taxonomic scope" value="Eukaryota"/>
</dbReference>
<dbReference type="AlphaFoldDB" id="W4JVQ3"/>
<dbReference type="OrthoDB" id="2246127at2759"/>
<proteinExistence type="predicted"/>
<evidence type="ECO:0000313" key="3">
    <source>
        <dbReference type="Proteomes" id="UP000030671"/>
    </source>
</evidence>